<sequence length="39" mass="4370">MIAMLTVLLYLGELLFWNPGLQYRQDTSQNPSSGLSQAL</sequence>
<dbReference type="VEuPathDB" id="HostDB:ENSMUSG00000112023"/>
<protein>
    <submittedName>
        <fullName evidence="2">Leukocyte immunoglobulin-like receptor, subfamily B, member 4B</fullName>
    </submittedName>
</protein>
<proteinExistence type="predicted"/>
<dbReference type="Proteomes" id="UP000000589">
    <property type="component" value="Chromosome 10"/>
</dbReference>
<dbReference type="ExpressionAtlas" id="A0A1W2P783">
    <property type="expression patterns" value="baseline and differential"/>
</dbReference>
<evidence type="ECO:0000256" key="1">
    <source>
        <dbReference type="SAM" id="SignalP"/>
    </source>
</evidence>
<feature type="signal peptide" evidence="1">
    <location>
        <begin position="1"/>
        <end position="22"/>
    </location>
</feature>
<feature type="chain" id="PRO_5012009321" evidence="1">
    <location>
        <begin position="23"/>
        <end position="39"/>
    </location>
</feature>
<evidence type="ECO:0000313" key="2">
    <source>
        <dbReference type="Ensembl" id="ENSMUSP00000151563.2"/>
    </source>
</evidence>
<reference evidence="2 4" key="2">
    <citation type="journal article" date="2011" name="PLoS Biol.">
        <title>Modernizing reference genome assemblies.</title>
        <authorList>
            <person name="Church D.M."/>
            <person name="Schneider V.A."/>
            <person name="Graves T."/>
            <person name="Auger K."/>
            <person name="Cunningham F."/>
            <person name="Bouk N."/>
            <person name="Chen H.C."/>
            <person name="Agarwala R."/>
            <person name="McLaren W.M."/>
            <person name="Ritchie G.R."/>
            <person name="Albracht D."/>
            <person name="Kremitzki M."/>
            <person name="Rock S."/>
            <person name="Kotkiewicz H."/>
            <person name="Kremitzki C."/>
            <person name="Wollam A."/>
            <person name="Trani L."/>
            <person name="Fulton L."/>
            <person name="Fulton R."/>
            <person name="Matthews L."/>
            <person name="Whitehead S."/>
            <person name="Chow W."/>
            <person name="Torrance J."/>
            <person name="Dunn M."/>
            <person name="Harden G."/>
            <person name="Threadgold G."/>
            <person name="Wood J."/>
            <person name="Collins J."/>
            <person name="Heath P."/>
            <person name="Griffiths G."/>
            <person name="Pelan S."/>
            <person name="Grafham D."/>
            <person name="Eichler E.E."/>
            <person name="Weinstock G."/>
            <person name="Mardis E.R."/>
            <person name="Wilson R.K."/>
            <person name="Howe K."/>
            <person name="Flicek P."/>
            <person name="Hubbard T."/>
        </authorList>
    </citation>
    <scope>NUCLEOTIDE SEQUENCE [LARGE SCALE GENOMIC DNA]</scope>
    <source>
        <strain evidence="2 4">C57BL/6J</strain>
    </source>
</reference>
<dbReference type="AGR" id="MGI:102702"/>
<organism evidence="2 4">
    <name type="scientific">Mus musculus</name>
    <name type="common">Mouse</name>
    <dbReference type="NCBI Taxonomy" id="10090"/>
    <lineage>
        <taxon>Eukaryota</taxon>
        <taxon>Metazoa</taxon>
        <taxon>Chordata</taxon>
        <taxon>Craniata</taxon>
        <taxon>Vertebrata</taxon>
        <taxon>Euteleostomi</taxon>
        <taxon>Mammalia</taxon>
        <taxon>Eutheria</taxon>
        <taxon>Euarchontoglires</taxon>
        <taxon>Glires</taxon>
        <taxon>Rodentia</taxon>
        <taxon>Myomorpha</taxon>
        <taxon>Muroidea</taxon>
        <taxon>Muridae</taxon>
        <taxon>Murinae</taxon>
        <taxon>Mus</taxon>
        <taxon>Mus</taxon>
    </lineage>
</organism>
<reference evidence="2" key="3">
    <citation type="submission" date="2025-08" db="UniProtKB">
        <authorList>
            <consortium name="Ensembl"/>
        </authorList>
    </citation>
    <scope>IDENTIFICATION</scope>
    <source>
        <strain evidence="2">C57BL/6J</strain>
    </source>
</reference>
<reference evidence="2 4" key="1">
    <citation type="journal article" date="2009" name="PLoS Biol.">
        <title>Lineage-specific biology revealed by a finished genome assembly of the mouse.</title>
        <authorList>
            <consortium name="Mouse Genome Sequencing Consortium"/>
            <person name="Church D.M."/>
            <person name="Goodstadt L."/>
            <person name="Hillier L.W."/>
            <person name="Zody M.C."/>
            <person name="Goldstein S."/>
            <person name="She X."/>
            <person name="Bult C.J."/>
            <person name="Agarwala R."/>
            <person name="Cherry J.L."/>
            <person name="DiCuccio M."/>
            <person name="Hlavina W."/>
            <person name="Kapustin Y."/>
            <person name="Meric P."/>
            <person name="Maglott D."/>
            <person name="Birtle Z."/>
            <person name="Marques A.C."/>
            <person name="Graves T."/>
            <person name="Zhou S."/>
            <person name="Teague B."/>
            <person name="Potamousis K."/>
            <person name="Churas C."/>
            <person name="Place M."/>
            <person name="Herschleb J."/>
            <person name="Runnheim R."/>
            <person name="Forrest D."/>
            <person name="Amos-Landgraf J."/>
            <person name="Schwartz D.C."/>
            <person name="Cheng Z."/>
            <person name="Lindblad-Toh K."/>
            <person name="Eichler E.E."/>
            <person name="Ponting C.P."/>
        </authorList>
    </citation>
    <scope>NUCLEOTIDE SEQUENCE [LARGE SCALE GENOMIC DNA]</scope>
    <source>
        <strain evidence="2 4">C57BL/6J</strain>
    </source>
</reference>
<name>A0A1W2P783_MOUSE</name>
<reference evidence="2" key="4">
    <citation type="submission" date="2025-09" db="UniProtKB">
        <authorList>
            <consortium name="Ensembl"/>
        </authorList>
    </citation>
    <scope>IDENTIFICATION</scope>
    <source>
        <strain evidence="2">C57BL/6J</strain>
    </source>
</reference>
<keyword evidence="1" id="KW-0732">Signal</keyword>
<dbReference type="Bgee" id="ENSMUSG00000112023">
    <property type="expression patterns" value="Expressed in granulocyte and 46 other cell types or tissues"/>
</dbReference>
<evidence type="ECO:0000313" key="4">
    <source>
        <dbReference type="Proteomes" id="UP000000589"/>
    </source>
</evidence>
<dbReference type="Ensembl" id="ENSMUST00000219960.2">
    <property type="protein sequence ID" value="ENSMUSP00000151563.2"/>
    <property type="gene ID" value="ENSMUSG00000112023.2"/>
</dbReference>
<evidence type="ECO:0000313" key="3">
    <source>
        <dbReference type="MGI" id="MGI:102702"/>
    </source>
</evidence>
<keyword evidence="4" id="KW-1185">Reference proteome</keyword>
<accession>A0A1W2P783</accession>
<dbReference type="MGI" id="MGI:102702">
    <property type="gene designation" value="Lilrb4b"/>
</dbReference>
<dbReference type="AlphaFoldDB" id="A0A1W2P783"/>
<gene>
    <name evidence="2 3" type="primary">Lilrb4b</name>
    <name evidence="3" type="synonym">Lilr4b</name>
</gene>
<dbReference type="GeneTree" id="ENSGT01150000286974"/>